<sequence length="245" mass="27582">MFLIKPFTLRLFIDIILASEFAILLIAKDLDVLYEEAYEAKERDYRYGTPRVPYGGAMAVEAVIQENFQETLRFKTSPPRTDNNLREKKRKIGSTSTFLGTPSDRTEEPMGSPMVQKSGAWRTEQERNATPGPSNQKSTSDSKSNMNMISLADFPKPVAPRKKEWKAKLPKAKPPKETAQKPMAAPTRKKGLEKDESARHIKIPSHSLTPLIKLSSRSQREVTHLLLDGATGMLVAHLTTRYDDP</sequence>
<reference evidence="3" key="1">
    <citation type="journal article" date="2014" name="Proc. Natl. Acad. Sci. U.S.A.">
        <title>Extensive sampling of basidiomycete genomes demonstrates inadequacy of the white-rot/brown-rot paradigm for wood decay fungi.</title>
        <authorList>
            <person name="Riley R."/>
            <person name="Salamov A.A."/>
            <person name="Brown D.W."/>
            <person name="Nagy L.G."/>
            <person name="Floudas D."/>
            <person name="Held B.W."/>
            <person name="Levasseur A."/>
            <person name="Lombard V."/>
            <person name="Morin E."/>
            <person name="Otillar R."/>
            <person name="Lindquist E.A."/>
            <person name="Sun H."/>
            <person name="LaButti K.M."/>
            <person name="Schmutz J."/>
            <person name="Jabbour D."/>
            <person name="Luo H."/>
            <person name="Baker S.E."/>
            <person name="Pisabarro A.G."/>
            <person name="Walton J.D."/>
            <person name="Blanchette R.A."/>
            <person name="Henrissat B."/>
            <person name="Martin F."/>
            <person name="Cullen D."/>
            <person name="Hibbett D.S."/>
            <person name="Grigoriev I.V."/>
        </authorList>
    </citation>
    <scope>NUCLEOTIDE SEQUENCE [LARGE SCALE GENOMIC DNA]</scope>
    <source>
        <strain evidence="3">MUCL 33604</strain>
    </source>
</reference>
<feature type="region of interest" description="Disordered" evidence="1">
    <location>
        <begin position="75"/>
        <end position="144"/>
    </location>
</feature>
<organism evidence="2 3">
    <name type="scientific">Jaapia argillacea MUCL 33604</name>
    <dbReference type="NCBI Taxonomy" id="933084"/>
    <lineage>
        <taxon>Eukaryota</taxon>
        <taxon>Fungi</taxon>
        <taxon>Dikarya</taxon>
        <taxon>Basidiomycota</taxon>
        <taxon>Agaricomycotina</taxon>
        <taxon>Agaricomycetes</taxon>
        <taxon>Agaricomycetidae</taxon>
        <taxon>Jaapiales</taxon>
        <taxon>Jaapiaceae</taxon>
        <taxon>Jaapia</taxon>
    </lineage>
</organism>
<dbReference type="AlphaFoldDB" id="A0A067P285"/>
<feature type="non-terminal residue" evidence="2">
    <location>
        <position position="245"/>
    </location>
</feature>
<gene>
    <name evidence="2" type="ORF">JAAARDRAFT_690000</name>
</gene>
<dbReference type="InParanoid" id="A0A067P285"/>
<evidence type="ECO:0000256" key="1">
    <source>
        <dbReference type="SAM" id="MobiDB-lite"/>
    </source>
</evidence>
<dbReference type="Proteomes" id="UP000027265">
    <property type="component" value="Unassembled WGS sequence"/>
</dbReference>
<evidence type="ECO:0000313" key="3">
    <source>
        <dbReference type="Proteomes" id="UP000027265"/>
    </source>
</evidence>
<evidence type="ECO:0000313" key="2">
    <source>
        <dbReference type="EMBL" id="KDQ49033.1"/>
    </source>
</evidence>
<keyword evidence="3" id="KW-1185">Reference proteome</keyword>
<protein>
    <submittedName>
        <fullName evidence="2">Uncharacterized protein</fullName>
    </submittedName>
</protein>
<dbReference type="HOGENOM" id="CLU_1135798_0_0_1"/>
<name>A0A067P285_9AGAM</name>
<feature type="region of interest" description="Disordered" evidence="1">
    <location>
        <begin position="166"/>
        <end position="196"/>
    </location>
</feature>
<feature type="compositionally biased region" description="Polar residues" evidence="1">
    <location>
        <begin position="131"/>
        <end position="144"/>
    </location>
</feature>
<proteinExistence type="predicted"/>
<accession>A0A067P285</accession>
<dbReference type="EMBL" id="KL197842">
    <property type="protein sequence ID" value="KDQ49033.1"/>
    <property type="molecule type" value="Genomic_DNA"/>
</dbReference>